<evidence type="ECO:0000256" key="5">
    <source>
        <dbReference type="SAM" id="MobiDB-lite"/>
    </source>
</evidence>
<keyword evidence="2" id="KW-0690">Ribosome biogenesis</keyword>
<name>A0AAV0JLI8_9ROSI</name>
<dbReference type="SUPFAM" id="SSF75217">
    <property type="entry name" value="alpha/beta knot"/>
    <property type="match status" value="1"/>
</dbReference>
<keyword evidence="4" id="KW-0694">RNA-binding</keyword>
<dbReference type="AlphaFoldDB" id="A0AAV0JLI8"/>
<dbReference type="CDD" id="cd18088">
    <property type="entry name" value="Nep1-like"/>
    <property type="match status" value="1"/>
</dbReference>
<comment type="similarity">
    <text evidence="1">Belongs to the class IV-like SAM-binding methyltransferase superfamily. RNA methyltransferase NEP1 family.</text>
</comment>
<feature type="compositionally biased region" description="Basic and acidic residues" evidence="5">
    <location>
        <begin position="15"/>
        <end position="33"/>
    </location>
</feature>
<evidence type="ECO:0000313" key="7">
    <source>
        <dbReference type="Proteomes" id="UP001154282"/>
    </source>
</evidence>
<evidence type="ECO:0000256" key="4">
    <source>
        <dbReference type="ARBA" id="ARBA00022884"/>
    </source>
</evidence>
<dbReference type="GO" id="GO:0070475">
    <property type="term" value="P:rRNA base methylation"/>
    <property type="evidence" value="ECO:0007669"/>
    <property type="project" value="InterPro"/>
</dbReference>
<evidence type="ECO:0000256" key="2">
    <source>
        <dbReference type="ARBA" id="ARBA00022517"/>
    </source>
</evidence>
<accession>A0AAV0JLI8</accession>
<dbReference type="GO" id="GO:0032040">
    <property type="term" value="C:small-subunit processome"/>
    <property type="evidence" value="ECO:0007669"/>
    <property type="project" value="TreeGrafter"/>
</dbReference>
<keyword evidence="7" id="KW-1185">Reference proteome</keyword>
<sequence length="266" mass="29520">MAKRKRGKALGSVESDSKKGRGERGKIESKADDVIASQQREEAVAKCSKSNPHLRDVKSRAVFVLENASLTKGFVHKKKKILRCNEDGNSLLRQGKNPNDYQPDIVFEALRAILDSKLNKAGMVGAIYVKTDAGLLLEVKPHVRIPRTCKRFCGVVVDVLEKSCIRSKDTGDVLIRMVEGPVTRYLPENARITGLSYSSQKSVQIKDYVSGISDDFNPVFVVGAMVNGKVSEEYTNDYVSISDYPLSAKYCLGMICHALEQKWSIF</sequence>
<dbReference type="PANTHER" id="PTHR12636">
    <property type="entry name" value="NEP1/MRA1"/>
    <property type="match status" value="1"/>
</dbReference>
<proteinExistence type="inferred from homology"/>
<evidence type="ECO:0008006" key="8">
    <source>
        <dbReference type="Google" id="ProtNLM"/>
    </source>
</evidence>
<dbReference type="Proteomes" id="UP001154282">
    <property type="component" value="Unassembled WGS sequence"/>
</dbReference>
<dbReference type="EMBL" id="CAMGYJ010000005">
    <property type="protein sequence ID" value="CAI0410766.1"/>
    <property type="molecule type" value="Genomic_DNA"/>
</dbReference>
<dbReference type="InterPro" id="IPR029026">
    <property type="entry name" value="tRNA_m1G_MTases_N"/>
</dbReference>
<keyword evidence="3" id="KW-0699">rRNA-binding</keyword>
<dbReference type="Pfam" id="PF03587">
    <property type="entry name" value="EMG1"/>
    <property type="match status" value="1"/>
</dbReference>
<dbReference type="PANTHER" id="PTHR12636:SF13">
    <property type="entry name" value="RIBOSOMAL RNA SMALL SUBUNIT METHYLTRANSFERASE NEP1-LIKE"/>
    <property type="match status" value="1"/>
</dbReference>
<reference evidence="6" key="1">
    <citation type="submission" date="2022-08" db="EMBL/GenBank/DDBJ databases">
        <authorList>
            <person name="Gutierrez-Valencia J."/>
        </authorList>
    </citation>
    <scope>NUCLEOTIDE SEQUENCE</scope>
</reference>
<evidence type="ECO:0000256" key="1">
    <source>
        <dbReference type="ARBA" id="ARBA00008115"/>
    </source>
</evidence>
<comment type="caution">
    <text evidence="6">The sequence shown here is derived from an EMBL/GenBank/DDBJ whole genome shotgun (WGS) entry which is preliminary data.</text>
</comment>
<evidence type="ECO:0000313" key="6">
    <source>
        <dbReference type="EMBL" id="CAI0410766.1"/>
    </source>
</evidence>
<dbReference type="Gene3D" id="3.40.1280.10">
    <property type="match status" value="1"/>
</dbReference>
<dbReference type="GO" id="GO:0070037">
    <property type="term" value="F:rRNA (pseudouridine) methyltransferase activity"/>
    <property type="evidence" value="ECO:0007669"/>
    <property type="project" value="InterPro"/>
</dbReference>
<dbReference type="GO" id="GO:0019843">
    <property type="term" value="F:rRNA binding"/>
    <property type="evidence" value="ECO:0007669"/>
    <property type="project" value="UniProtKB-KW"/>
</dbReference>
<protein>
    <recommendedName>
        <fullName evidence="8">Ribosomal RNA small subunit methyltransferase NEP1</fullName>
    </recommendedName>
</protein>
<dbReference type="InterPro" id="IPR029028">
    <property type="entry name" value="Alpha/beta_knot_MTases"/>
</dbReference>
<evidence type="ECO:0000256" key="3">
    <source>
        <dbReference type="ARBA" id="ARBA00022730"/>
    </source>
</evidence>
<organism evidence="6 7">
    <name type="scientific">Linum tenue</name>
    <dbReference type="NCBI Taxonomy" id="586396"/>
    <lineage>
        <taxon>Eukaryota</taxon>
        <taxon>Viridiplantae</taxon>
        <taxon>Streptophyta</taxon>
        <taxon>Embryophyta</taxon>
        <taxon>Tracheophyta</taxon>
        <taxon>Spermatophyta</taxon>
        <taxon>Magnoliopsida</taxon>
        <taxon>eudicotyledons</taxon>
        <taxon>Gunneridae</taxon>
        <taxon>Pentapetalae</taxon>
        <taxon>rosids</taxon>
        <taxon>fabids</taxon>
        <taxon>Malpighiales</taxon>
        <taxon>Linaceae</taxon>
        <taxon>Linum</taxon>
    </lineage>
</organism>
<gene>
    <name evidence="6" type="ORF">LITE_LOCUS14887</name>
</gene>
<feature type="region of interest" description="Disordered" evidence="5">
    <location>
        <begin position="1"/>
        <end position="33"/>
    </location>
</feature>
<dbReference type="InterPro" id="IPR005304">
    <property type="entry name" value="Rbsml_bgen_MeTrfase_EMG1/NEP1"/>
</dbReference>